<accession>A0A7V8JQY7</accession>
<evidence type="ECO:0000313" key="2">
    <source>
        <dbReference type="Proteomes" id="UP000461670"/>
    </source>
</evidence>
<dbReference type="Proteomes" id="UP000461670">
    <property type="component" value="Unassembled WGS sequence"/>
</dbReference>
<sequence>MRIMSFALTTQQVRNKDKDVTRRLGWLNLKPGDKLRPVRKCMGLRHGEKLDLLRDPLTVVSVRREPLRAMTDDLDYGFLECELEGVGTHPDYKWPSSFVAMFCASHRGCTPETTVTRIEFSYGEEQ</sequence>
<dbReference type="EMBL" id="WNDQ01000011">
    <property type="protein sequence ID" value="KAF1022469.1"/>
    <property type="molecule type" value="Genomic_DNA"/>
</dbReference>
<reference evidence="2" key="1">
    <citation type="journal article" date="2020" name="MBio">
        <title>Horizontal gene transfer to a defensive symbiont with a reduced genome amongst a multipartite beetle microbiome.</title>
        <authorList>
            <person name="Waterworth S.C."/>
            <person name="Florez L.V."/>
            <person name="Rees E.R."/>
            <person name="Hertweck C."/>
            <person name="Kaltenpoth M."/>
            <person name="Kwan J.C."/>
        </authorList>
    </citation>
    <scope>NUCLEOTIDE SEQUENCE [LARGE SCALE GENOMIC DNA]</scope>
</reference>
<name>A0A7V8JQY7_9BURK</name>
<proteinExistence type="predicted"/>
<gene>
    <name evidence="1" type="ORF">GAK30_01056</name>
</gene>
<organism evidence="1 2">
    <name type="scientific">Paracidovorax wautersii</name>
    <dbReference type="NCBI Taxonomy" id="1177982"/>
    <lineage>
        <taxon>Bacteria</taxon>
        <taxon>Pseudomonadati</taxon>
        <taxon>Pseudomonadota</taxon>
        <taxon>Betaproteobacteria</taxon>
        <taxon>Burkholderiales</taxon>
        <taxon>Comamonadaceae</taxon>
        <taxon>Paracidovorax</taxon>
    </lineage>
</organism>
<protein>
    <recommendedName>
        <fullName evidence="3">ASCH domain-containing protein</fullName>
    </recommendedName>
</protein>
<comment type="caution">
    <text evidence="1">The sequence shown here is derived from an EMBL/GenBank/DDBJ whole genome shotgun (WGS) entry which is preliminary data.</text>
</comment>
<evidence type="ECO:0000313" key="1">
    <source>
        <dbReference type="EMBL" id="KAF1022469.1"/>
    </source>
</evidence>
<evidence type="ECO:0008006" key="3">
    <source>
        <dbReference type="Google" id="ProtNLM"/>
    </source>
</evidence>
<dbReference type="AlphaFoldDB" id="A0A7V8JQY7"/>